<feature type="non-terminal residue" evidence="1">
    <location>
        <position position="1"/>
    </location>
</feature>
<reference evidence="1 2" key="1">
    <citation type="submission" date="2022-07" db="EMBL/GenBank/DDBJ databases">
        <title>Photobacterium pectinilyticum sp. nov., a marine bacterium isolated from surface seawater of Qingdao offshore.</title>
        <authorList>
            <person name="Wang X."/>
        </authorList>
    </citation>
    <scope>NUCLEOTIDE SEQUENCE [LARGE SCALE GENOMIC DNA]</scope>
    <source>
        <strain evidence="1 2">ZSDE20</strain>
    </source>
</reference>
<dbReference type="Proteomes" id="UP001524460">
    <property type="component" value="Unassembled WGS sequence"/>
</dbReference>
<accession>A0ABT1N5P6</accession>
<sequence length="61" mass="6511">GAGCVSSARPDLRGGWQVTAIPTATSYITSRHFSAMDGQNLLHQTHLNTPEKVMPVTSSKT</sequence>
<name>A0ABT1N5P6_9GAMM</name>
<dbReference type="EMBL" id="JANEYT010000054">
    <property type="protein sequence ID" value="MCQ1060055.1"/>
    <property type="molecule type" value="Genomic_DNA"/>
</dbReference>
<protein>
    <submittedName>
        <fullName evidence="1">Uncharacterized protein</fullName>
    </submittedName>
</protein>
<evidence type="ECO:0000313" key="1">
    <source>
        <dbReference type="EMBL" id="MCQ1060055.1"/>
    </source>
</evidence>
<comment type="caution">
    <text evidence="1">The sequence shown here is derived from an EMBL/GenBank/DDBJ whole genome shotgun (WGS) entry which is preliminary data.</text>
</comment>
<evidence type="ECO:0000313" key="2">
    <source>
        <dbReference type="Proteomes" id="UP001524460"/>
    </source>
</evidence>
<gene>
    <name evidence="1" type="ORF">NHN17_18575</name>
</gene>
<organism evidence="1 2">
    <name type="scientific">Photobacterium pectinilyticum</name>
    <dbReference type="NCBI Taxonomy" id="2906793"/>
    <lineage>
        <taxon>Bacteria</taxon>
        <taxon>Pseudomonadati</taxon>
        <taxon>Pseudomonadota</taxon>
        <taxon>Gammaproteobacteria</taxon>
        <taxon>Vibrionales</taxon>
        <taxon>Vibrionaceae</taxon>
        <taxon>Photobacterium</taxon>
    </lineage>
</organism>
<dbReference type="RefSeq" id="WP_255044143.1">
    <property type="nucleotide sequence ID" value="NZ_JANEYT010000054.1"/>
</dbReference>
<proteinExistence type="predicted"/>
<keyword evidence="2" id="KW-1185">Reference proteome</keyword>